<dbReference type="OrthoDB" id="9810457at2"/>
<dbReference type="GO" id="GO:0055085">
    <property type="term" value="P:transmembrane transport"/>
    <property type="evidence" value="ECO:0007669"/>
    <property type="project" value="InterPro"/>
</dbReference>
<evidence type="ECO:0000256" key="2">
    <source>
        <dbReference type="ARBA" id="ARBA00010145"/>
    </source>
</evidence>
<organism evidence="8 9">
    <name type="scientific">Paradevosia tibetensis</name>
    <dbReference type="NCBI Taxonomy" id="1447062"/>
    <lineage>
        <taxon>Bacteria</taxon>
        <taxon>Pseudomonadati</taxon>
        <taxon>Pseudomonadota</taxon>
        <taxon>Alphaproteobacteria</taxon>
        <taxon>Hyphomicrobiales</taxon>
        <taxon>Devosiaceae</taxon>
        <taxon>Paradevosia</taxon>
    </lineage>
</organism>
<name>A0A5B9DJK1_9HYPH</name>
<protein>
    <submittedName>
        <fullName evidence="8">AEC family transporter</fullName>
    </submittedName>
</protein>
<evidence type="ECO:0000256" key="1">
    <source>
        <dbReference type="ARBA" id="ARBA00004651"/>
    </source>
</evidence>
<dbReference type="Pfam" id="PF03547">
    <property type="entry name" value="Mem_trans"/>
    <property type="match status" value="1"/>
</dbReference>
<keyword evidence="6" id="KW-1133">Transmembrane helix</keyword>
<dbReference type="PANTHER" id="PTHR36838:SF1">
    <property type="entry name" value="SLR1864 PROTEIN"/>
    <property type="match status" value="1"/>
</dbReference>
<keyword evidence="3" id="KW-0813">Transport</keyword>
<comment type="subcellular location">
    <subcellularLocation>
        <location evidence="1">Cell membrane</location>
        <topology evidence="1">Multi-pass membrane protein</topology>
    </subcellularLocation>
</comment>
<evidence type="ECO:0000256" key="3">
    <source>
        <dbReference type="ARBA" id="ARBA00022448"/>
    </source>
</evidence>
<dbReference type="GO" id="GO:0005886">
    <property type="term" value="C:plasma membrane"/>
    <property type="evidence" value="ECO:0007669"/>
    <property type="project" value="UniProtKB-SubCell"/>
</dbReference>
<evidence type="ECO:0000256" key="5">
    <source>
        <dbReference type="ARBA" id="ARBA00022692"/>
    </source>
</evidence>
<sequence length="311" mass="33354">MLAIFNVVIPVFAIVALGYGAVRFKLYPTEGVKGLVTFVNNFATPCLLFEAMLTADFSTTFNPAIIAPFYIGALTSLTVGTIIAIKVFKNRPGEGVASGFAAMFTNTVLIGIPIIQRAYGQEAMPVVYSIIAFHAPCLITIGMLVMELVRRDAAPLHKVLAVAGMRIVQNPLLWGVGLGLVGNLLHVKLPEPATAFVTMMAQAVLPAALFGLGGALNEYKISESWVQASAMSAFKLVFHPLIAYVLMVHVLHVPLEMARYGVLLAAMPTGINAYIFATYYNRGISVANSTILITTGLSIFTISGWLWLLGS</sequence>
<dbReference type="EMBL" id="CP041690">
    <property type="protein sequence ID" value="QEE19481.1"/>
    <property type="molecule type" value="Genomic_DNA"/>
</dbReference>
<dbReference type="Proteomes" id="UP000321062">
    <property type="component" value="Chromosome"/>
</dbReference>
<keyword evidence="5" id="KW-0812">Transmembrane</keyword>
<dbReference type="InterPro" id="IPR004776">
    <property type="entry name" value="Mem_transp_PIN-like"/>
</dbReference>
<keyword evidence="9" id="KW-1185">Reference proteome</keyword>
<dbReference type="InterPro" id="IPR038770">
    <property type="entry name" value="Na+/solute_symporter_sf"/>
</dbReference>
<proteinExistence type="inferred from homology"/>
<reference evidence="8 9" key="1">
    <citation type="journal article" date="2015" name="Int. J. Syst. Evol. Microbiol.">
        <title>Youhaiella tibetensis gen. nov., sp. nov., isolated from subsurface sediment.</title>
        <authorList>
            <person name="Wang Y.X."/>
            <person name="Huang F.Q."/>
            <person name="Nogi Y."/>
            <person name="Pang S.J."/>
            <person name="Wang P.K."/>
            <person name="Lv J."/>
        </authorList>
    </citation>
    <scope>NUCLEOTIDE SEQUENCE [LARGE SCALE GENOMIC DNA]</scope>
    <source>
        <strain evidence="9">fig4</strain>
    </source>
</reference>
<keyword evidence="7" id="KW-0472">Membrane</keyword>
<dbReference type="KEGG" id="yti:FNA67_04520"/>
<dbReference type="Gene3D" id="1.20.1530.20">
    <property type="match status" value="1"/>
</dbReference>
<evidence type="ECO:0000313" key="8">
    <source>
        <dbReference type="EMBL" id="QEE19481.1"/>
    </source>
</evidence>
<evidence type="ECO:0000313" key="9">
    <source>
        <dbReference type="Proteomes" id="UP000321062"/>
    </source>
</evidence>
<evidence type="ECO:0000256" key="4">
    <source>
        <dbReference type="ARBA" id="ARBA00022475"/>
    </source>
</evidence>
<dbReference type="PANTHER" id="PTHR36838">
    <property type="entry name" value="AUXIN EFFLUX CARRIER FAMILY PROTEIN"/>
    <property type="match status" value="1"/>
</dbReference>
<comment type="similarity">
    <text evidence="2">Belongs to the auxin efflux carrier (TC 2.A.69) family.</text>
</comment>
<keyword evidence="4" id="KW-1003">Cell membrane</keyword>
<evidence type="ECO:0000256" key="6">
    <source>
        <dbReference type="ARBA" id="ARBA00022989"/>
    </source>
</evidence>
<dbReference type="AlphaFoldDB" id="A0A5B9DJK1"/>
<dbReference type="RefSeq" id="WP_147655213.1">
    <property type="nucleotide sequence ID" value="NZ_BMFM01000001.1"/>
</dbReference>
<evidence type="ECO:0000256" key="7">
    <source>
        <dbReference type="ARBA" id="ARBA00023136"/>
    </source>
</evidence>
<gene>
    <name evidence="8" type="ORF">FNA67_04520</name>
</gene>
<accession>A0A5B9DJK1</accession>